<reference evidence="3" key="1">
    <citation type="journal article" date="2018" name="Front. Microbiol.">
        <title>Genome-Based Analysis Reveals the Taxonomy and Diversity of the Family Idiomarinaceae.</title>
        <authorList>
            <person name="Liu Y."/>
            <person name="Lai Q."/>
            <person name="Shao Z."/>
        </authorList>
    </citation>
    <scope>NUCLEOTIDE SEQUENCE [LARGE SCALE GENOMIC DNA]</scope>
    <source>
        <strain evidence="3">R22</strain>
    </source>
</reference>
<sequence length="118" mass="13544">MQTQLPKFIHFSESMSENDKPRLCGQFRLESNCIYLQGHFPSAPILPGVAQLDWVVELAAQYWSTPTSIQRIEVLKFNDMILPEATVDLFIERKREDCVTFKYSDGNKALSSGRLVFN</sequence>
<evidence type="ECO:0000313" key="2">
    <source>
        <dbReference type="EMBL" id="RUO69544.1"/>
    </source>
</evidence>
<dbReference type="RefSeq" id="WP_126781365.1">
    <property type="nucleotide sequence ID" value="NZ_PIQC01000004.1"/>
</dbReference>
<evidence type="ECO:0000313" key="3">
    <source>
        <dbReference type="Proteomes" id="UP000288058"/>
    </source>
</evidence>
<organism evidence="2 3">
    <name type="scientific">Idiomarina ramblicola</name>
    <dbReference type="NCBI Taxonomy" id="263724"/>
    <lineage>
        <taxon>Bacteria</taxon>
        <taxon>Pseudomonadati</taxon>
        <taxon>Pseudomonadota</taxon>
        <taxon>Gammaproteobacteria</taxon>
        <taxon>Alteromonadales</taxon>
        <taxon>Idiomarinaceae</taxon>
        <taxon>Idiomarina</taxon>
    </lineage>
</organism>
<keyword evidence="3" id="KW-1185">Reference proteome</keyword>
<gene>
    <name evidence="2" type="ORF">CWI78_06380</name>
</gene>
<evidence type="ECO:0000259" key="1">
    <source>
        <dbReference type="Pfam" id="PF22818"/>
    </source>
</evidence>
<dbReference type="Pfam" id="PF22818">
    <property type="entry name" value="ApeI-like"/>
    <property type="match status" value="1"/>
</dbReference>
<dbReference type="InterPro" id="IPR054545">
    <property type="entry name" value="ApeI-like"/>
</dbReference>
<name>A0A432Z051_9GAMM</name>
<accession>A0A432Z051</accession>
<dbReference type="AlphaFoldDB" id="A0A432Z051"/>
<dbReference type="Gene3D" id="3.10.129.10">
    <property type="entry name" value="Hotdog Thioesterase"/>
    <property type="match status" value="1"/>
</dbReference>
<dbReference type="OrthoDB" id="9812842at2"/>
<proteinExistence type="predicted"/>
<dbReference type="EMBL" id="PIQC01000004">
    <property type="protein sequence ID" value="RUO69544.1"/>
    <property type="molecule type" value="Genomic_DNA"/>
</dbReference>
<dbReference type="InterPro" id="IPR029069">
    <property type="entry name" value="HotDog_dom_sf"/>
</dbReference>
<dbReference type="SUPFAM" id="SSF54637">
    <property type="entry name" value="Thioesterase/thiol ester dehydrase-isomerase"/>
    <property type="match status" value="1"/>
</dbReference>
<comment type="caution">
    <text evidence="2">The sequence shown here is derived from an EMBL/GenBank/DDBJ whole genome shotgun (WGS) entry which is preliminary data.</text>
</comment>
<dbReference type="Proteomes" id="UP000288058">
    <property type="component" value="Unassembled WGS sequence"/>
</dbReference>
<protein>
    <submittedName>
        <fullName evidence="2">Hydroxymyristoyl-ACP dehydratase</fullName>
    </submittedName>
</protein>
<feature type="domain" description="ApeI dehydratase-like" evidence="1">
    <location>
        <begin position="19"/>
        <end position="114"/>
    </location>
</feature>